<dbReference type="AlphaFoldDB" id="A0A7S4F793"/>
<dbReference type="EMBL" id="HBIZ01049253">
    <property type="protein sequence ID" value="CAE0778890.1"/>
    <property type="molecule type" value="Transcribed_RNA"/>
</dbReference>
<sequence length="102" mass="10950">MGYRSASPDSATNFKSANTPVDEDSSRDETNCPPCTGWFESNFIGVDFEATSRMLRVDSCGGVQHIDQRGQSAVRVCARVCARALVRVSLHAGVHVCACVLA</sequence>
<evidence type="ECO:0000256" key="1">
    <source>
        <dbReference type="SAM" id="MobiDB-lite"/>
    </source>
</evidence>
<gene>
    <name evidence="2" type="ORF">PCAR00345_LOCUS31529</name>
</gene>
<reference evidence="2" key="1">
    <citation type="submission" date="2021-01" db="EMBL/GenBank/DDBJ databases">
        <authorList>
            <person name="Corre E."/>
            <person name="Pelletier E."/>
            <person name="Niang G."/>
            <person name="Scheremetjew M."/>
            <person name="Finn R."/>
            <person name="Kale V."/>
            <person name="Holt S."/>
            <person name="Cochrane G."/>
            <person name="Meng A."/>
            <person name="Brown T."/>
            <person name="Cohen L."/>
        </authorList>
    </citation>
    <scope>NUCLEOTIDE SEQUENCE</scope>
    <source>
        <strain evidence="2">CCMP645</strain>
    </source>
</reference>
<feature type="compositionally biased region" description="Polar residues" evidence="1">
    <location>
        <begin position="7"/>
        <end position="19"/>
    </location>
</feature>
<feature type="region of interest" description="Disordered" evidence="1">
    <location>
        <begin position="1"/>
        <end position="30"/>
    </location>
</feature>
<accession>A0A7S4F793</accession>
<organism evidence="2">
    <name type="scientific">Chrysotila carterae</name>
    <name type="common">Marine alga</name>
    <name type="synonym">Syracosphaera carterae</name>
    <dbReference type="NCBI Taxonomy" id="13221"/>
    <lineage>
        <taxon>Eukaryota</taxon>
        <taxon>Haptista</taxon>
        <taxon>Haptophyta</taxon>
        <taxon>Prymnesiophyceae</taxon>
        <taxon>Isochrysidales</taxon>
        <taxon>Isochrysidaceae</taxon>
        <taxon>Chrysotila</taxon>
    </lineage>
</organism>
<proteinExistence type="predicted"/>
<protein>
    <submittedName>
        <fullName evidence="2">Uncharacterized protein</fullName>
    </submittedName>
</protein>
<name>A0A7S4F793_CHRCT</name>
<evidence type="ECO:0000313" key="2">
    <source>
        <dbReference type="EMBL" id="CAE0778890.1"/>
    </source>
</evidence>